<gene>
    <name evidence="2" type="ORF">GTW51_21070</name>
</gene>
<evidence type="ECO:0000256" key="1">
    <source>
        <dbReference type="SAM" id="MobiDB-lite"/>
    </source>
</evidence>
<protein>
    <submittedName>
        <fullName evidence="2">Uncharacterized protein</fullName>
    </submittedName>
</protein>
<proteinExistence type="predicted"/>
<dbReference type="AlphaFoldDB" id="A0A6L9MMJ6"/>
<name>A0A6L9MMJ6_9HYPH</name>
<reference evidence="2 3" key="1">
    <citation type="submission" date="2020-01" db="EMBL/GenBank/DDBJ databases">
        <title>Genomes of bacteria type strains.</title>
        <authorList>
            <person name="Chen J."/>
            <person name="Zhu S."/>
            <person name="Chen J."/>
        </authorList>
    </citation>
    <scope>NUCLEOTIDE SEQUENCE [LARGE SCALE GENOMIC DNA]</scope>
    <source>
        <strain evidence="2 3">KCTC 52919</strain>
    </source>
</reference>
<accession>A0A6L9MMJ6</accession>
<evidence type="ECO:0000313" key="3">
    <source>
        <dbReference type="Proteomes" id="UP000476332"/>
    </source>
</evidence>
<evidence type="ECO:0000313" key="2">
    <source>
        <dbReference type="EMBL" id="NDV89164.1"/>
    </source>
</evidence>
<comment type="caution">
    <text evidence="2">The sequence shown here is derived from an EMBL/GenBank/DDBJ whole genome shotgun (WGS) entry which is preliminary data.</text>
</comment>
<dbReference type="EMBL" id="JAAAMJ010000029">
    <property type="protein sequence ID" value="NDV89164.1"/>
    <property type="molecule type" value="Genomic_DNA"/>
</dbReference>
<organism evidence="2 3">
    <name type="scientific">Aurantimonas aggregata</name>
    <dbReference type="NCBI Taxonomy" id="2047720"/>
    <lineage>
        <taxon>Bacteria</taxon>
        <taxon>Pseudomonadati</taxon>
        <taxon>Pseudomonadota</taxon>
        <taxon>Alphaproteobacteria</taxon>
        <taxon>Hyphomicrobiales</taxon>
        <taxon>Aurantimonadaceae</taxon>
        <taxon>Aurantimonas</taxon>
    </lineage>
</organism>
<feature type="region of interest" description="Disordered" evidence="1">
    <location>
        <begin position="61"/>
        <end position="88"/>
    </location>
</feature>
<sequence length="88" mass="9195">MNMRTVYRSSNGDDWLLQIDDAGAGTVVHRANLSSGGTETRMPVDEFLARGGGSPEAQAVRAAMAEATPTPVAEESGETAGSEPTRET</sequence>
<dbReference type="Proteomes" id="UP000476332">
    <property type="component" value="Unassembled WGS sequence"/>
</dbReference>
<keyword evidence="3" id="KW-1185">Reference proteome</keyword>
<dbReference type="RefSeq" id="WP_163046014.1">
    <property type="nucleotide sequence ID" value="NZ_JAAAMJ010000029.1"/>
</dbReference>